<keyword evidence="2" id="KW-0233">DNA recombination</keyword>
<name>A0ABX6GH24_9GAMM</name>
<organism evidence="5 6">
    <name type="scientific">Serratia rhizosphaerae</name>
    <dbReference type="NCBI Taxonomy" id="2597702"/>
    <lineage>
        <taxon>Bacteria</taxon>
        <taxon>Pseudomonadati</taxon>
        <taxon>Pseudomonadota</taxon>
        <taxon>Gammaproteobacteria</taxon>
        <taxon>Enterobacterales</taxon>
        <taxon>Yersiniaceae</taxon>
        <taxon>Serratia</taxon>
    </lineage>
</organism>
<dbReference type="Gene3D" id="1.10.1660.20">
    <property type="match status" value="1"/>
</dbReference>
<evidence type="ECO:0000259" key="4">
    <source>
        <dbReference type="Pfam" id="PF07825"/>
    </source>
</evidence>
<evidence type="ECO:0000313" key="5">
    <source>
        <dbReference type="EMBL" id="QHA85579.1"/>
    </source>
</evidence>
<feature type="region of interest" description="Disordered" evidence="3">
    <location>
        <begin position="62"/>
        <end position="83"/>
    </location>
</feature>
<sequence length="83" mass="9650">MLQMLTLEEWAAERYRSRPPSLNTLRRCAKEGHFVPPAKKEGRWWRVREDAELVGSLAVPETKKSDNPRLKRILSDGCQTTEK</sequence>
<keyword evidence="6" id="KW-1185">Reference proteome</keyword>
<feature type="domain" description="Excisionase-like" evidence="4">
    <location>
        <begin position="5"/>
        <end position="73"/>
    </location>
</feature>
<dbReference type="InterPro" id="IPR009061">
    <property type="entry name" value="DNA-bd_dom_put_sf"/>
</dbReference>
<evidence type="ECO:0000256" key="3">
    <source>
        <dbReference type="SAM" id="MobiDB-lite"/>
    </source>
</evidence>
<dbReference type="Pfam" id="PF07825">
    <property type="entry name" value="Exc"/>
    <property type="match status" value="1"/>
</dbReference>
<accession>A0ABX6GH24</accession>
<dbReference type="Proteomes" id="UP000430368">
    <property type="component" value="Chromosome"/>
</dbReference>
<dbReference type="SUPFAM" id="SSF46955">
    <property type="entry name" value="Putative DNA-binding domain"/>
    <property type="match status" value="1"/>
</dbReference>
<evidence type="ECO:0000256" key="1">
    <source>
        <dbReference type="ARBA" id="ARBA00023125"/>
    </source>
</evidence>
<evidence type="ECO:0000313" key="6">
    <source>
        <dbReference type="Proteomes" id="UP000430368"/>
    </source>
</evidence>
<reference evidence="5 6" key="1">
    <citation type="submission" date="2019-07" db="EMBL/GenBank/DDBJ databases">
        <title>Serratia dokdonensis sp. nov., an elicitor of systemic resistance in Nicotiana Tabacum.</title>
        <authorList>
            <person name="Son J.-S."/>
            <person name="Hwang Y.-J."/>
            <person name="Lee S.-Y."/>
            <person name="Ghim S.-Y."/>
        </authorList>
    </citation>
    <scope>NUCLEOTIDE SEQUENCE [LARGE SCALE GENOMIC DNA]</scope>
    <source>
        <strain evidence="5 6">KUDC3025</strain>
    </source>
</reference>
<dbReference type="InterPro" id="IPR012884">
    <property type="entry name" value="Excisionase-like"/>
</dbReference>
<dbReference type="RefSeq" id="WP_160026997.1">
    <property type="nucleotide sequence ID" value="NZ_CP041764.1"/>
</dbReference>
<keyword evidence="1" id="KW-0238">DNA-binding</keyword>
<proteinExistence type="predicted"/>
<gene>
    <name evidence="5" type="ORF">FO014_00510</name>
</gene>
<protein>
    <submittedName>
        <fullName evidence="5">Excisionase</fullName>
    </submittedName>
</protein>
<dbReference type="InterPro" id="IPR038137">
    <property type="entry name" value="Excisionase-like_sf"/>
</dbReference>
<dbReference type="EMBL" id="CP041764">
    <property type="protein sequence ID" value="QHA85579.1"/>
    <property type="molecule type" value="Genomic_DNA"/>
</dbReference>
<evidence type="ECO:0000256" key="2">
    <source>
        <dbReference type="ARBA" id="ARBA00023172"/>
    </source>
</evidence>